<protein>
    <submittedName>
        <fullName evidence="2">Uncharacterized protein</fullName>
    </submittedName>
</protein>
<comment type="caution">
    <text evidence="2">The sequence shown here is derived from an EMBL/GenBank/DDBJ whole genome shotgun (WGS) entry which is preliminary data.</text>
</comment>
<keyword evidence="1" id="KW-0472">Membrane</keyword>
<accession>A0A9X1S4C4</accession>
<gene>
    <name evidence="2" type="ORF">KEC57_18125</name>
</gene>
<evidence type="ECO:0000313" key="2">
    <source>
        <dbReference type="EMBL" id="MCC2034109.1"/>
    </source>
</evidence>
<name>A0A9X1S4C4_9MICO</name>
<keyword evidence="1" id="KW-0812">Transmembrane</keyword>
<feature type="transmembrane region" description="Helical" evidence="1">
    <location>
        <begin position="6"/>
        <end position="30"/>
    </location>
</feature>
<keyword evidence="1" id="KW-1133">Transmembrane helix</keyword>
<dbReference type="Proteomes" id="UP001139354">
    <property type="component" value="Unassembled WGS sequence"/>
</dbReference>
<dbReference type="RefSeq" id="WP_229386107.1">
    <property type="nucleotide sequence ID" value="NZ_JAGTTN010000009.1"/>
</dbReference>
<proteinExistence type="predicted"/>
<evidence type="ECO:0000313" key="3">
    <source>
        <dbReference type="Proteomes" id="UP001139354"/>
    </source>
</evidence>
<reference evidence="2" key="1">
    <citation type="submission" date="2021-04" db="EMBL/GenBank/DDBJ databases">
        <title>Microbacterium tenobrionis sp. nov. and Microbacterium allomyrinae sp. nov., isolated from larvae of Tenobrio molitor and Allomyrina dichotoma, respectively.</title>
        <authorList>
            <person name="Lee S.D."/>
        </authorList>
    </citation>
    <scope>NUCLEOTIDE SEQUENCE</scope>
    <source>
        <strain evidence="2">BWT-G7</strain>
    </source>
</reference>
<sequence>MTDWLPITLVYLGGIAISLLLGYVVVRFAVFHALKSHTRWLEAGGTAADDERKRAAPVYEPRMGGAL</sequence>
<dbReference type="EMBL" id="JAGTTN010000009">
    <property type="protein sequence ID" value="MCC2034109.1"/>
    <property type="molecule type" value="Genomic_DNA"/>
</dbReference>
<dbReference type="AlphaFoldDB" id="A0A9X1S4C4"/>
<keyword evidence="3" id="KW-1185">Reference proteome</keyword>
<evidence type="ECO:0000256" key="1">
    <source>
        <dbReference type="SAM" id="Phobius"/>
    </source>
</evidence>
<organism evidence="2 3">
    <name type="scientific">Microbacterium allomyrinae</name>
    <dbReference type="NCBI Taxonomy" id="2830666"/>
    <lineage>
        <taxon>Bacteria</taxon>
        <taxon>Bacillati</taxon>
        <taxon>Actinomycetota</taxon>
        <taxon>Actinomycetes</taxon>
        <taxon>Micrococcales</taxon>
        <taxon>Microbacteriaceae</taxon>
        <taxon>Microbacterium</taxon>
    </lineage>
</organism>